<evidence type="ECO:0000313" key="3">
    <source>
        <dbReference type="Proteomes" id="UP000028186"/>
    </source>
</evidence>
<dbReference type="GO" id="GO:0003677">
    <property type="term" value="F:DNA binding"/>
    <property type="evidence" value="ECO:0007669"/>
    <property type="project" value="InterPro"/>
</dbReference>
<reference evidence="3" key="1">
    <citation type="journal article" date="2014" name="BMC Genomics">
        <title>Genome sequencing of two Neorhizobium galegae strains reveals a noeT gene responsible for the unusual acetylation of the nodulation factors.</title>
        <authorList>
            <person name="Osterman J."/>
            <person name="Marsh J."/>
            <person name="Laine P.K."/>
            <person name="Zeng Z."/>
            <person name="Alatalo E."/>
            <person name="Sullivan J.T."/>
            <person name="Young J.P."/>
            <person name="Thomas-Oates J."/>
            <person name="Paulin L."/>
            <person name="Lindstrom K."/>
        </authorList>
    </citation>
    <scope>NUCLEOTIDE SEQUENCE [LARGE SCALE GENOMIC DNA]</scope>
    <source>
        <strain evidence="3">HAMBI 1141</strain>
    </source>
</reference>
<dbReference type="SMART" id="SM00966">
    <property type="entry name" value="SpoVT_AbrB"/>
    <property type="match status" value="1"/>
</dbReference>
<gene>
    <name evidence="2" type="ORF">RG1141_CH13060</name>
</gene>
<dbReference type="eggNOG" id="COG2002">
    <property type="taxonomic scope" value="Bacteria"/>
</dbReference>
<accession>A0A068T560</accession>
<sequence>MITSRLTSKSQTTIPQPVRTALKLREGDELVYTFEPDGRVLIARASQPVDDPFATFDEWDSEADRKAYADL</sequence>
<dbReference type="InterPro" id="IPR007159">
    <property type="entry name" value="SpoVT-AbrB_dom"/>
</dbReference>
<dbReference type="Proteomes" id="UP000028186">
    <property type="component" value="Chromosome I"/>
</dbReference>
<dbReference type="HOGENOM" id="CLU_168078_1_0_5"/>
<dbReference type="AlphaFoldDB" id="A0A068T560"/>
<dbReference type="InterPro" id="IPR031848">
    <property type="entry name" value="PrlF_antitoxin"/>
</dbReference>
<name>A0A068T560_NEOGA</name>
<organism evidence="2 3">
    <name type="scientific">Neorhizobium galegae bv. officinalis bv. officinalis str. HAMBI 1141</name>
    <dbReference type="NCBI Taxonomy" id="1028801"/>
    <lineage>
        <taxon>Bacteria</taxon>
        <taxon>Pseudomonadati</taxon>
        <taxon>Pseudomonadota</taxon>
        <taxon>Alphaproteobacteria</taxon>
        <taxon>Hyphomicrobiales</taxon>
        <taxon>Rhizobiaceae</taxon>
        <taxon>Rhizobium/Agrobacterium group</taxon>
        <taxon>Neorhizobium</taxon>
    </lineage>
</organism>
<feature type="domain" description="SpoVT-AbrB" evidence="1">
    <location>
        <begin position="4"/>
        <end position="50"/>
    </location>
</feature>
<proteinExistence type="predicted"/>
<evidence type="ECO:0000259" key="1">
    <source>
        <dbReference type="SMART" id="SM00966"/>
    </source>
</evidence>
<dbReference type="EMBL" id="HG938355">
    <property type="protein sequence ID" value="CDN53657.1"/>
    <property type="molecule type" value="Genomic_DNA"/>
</dbReference>
<dbReference type="Gene3D" id="2.10.260.10">
    <property type="match status" value="1"/>
</dbReference>
<evidence type="ECO:0000313" key="2">
    <source>
        <dbReference type="EMBL" id="CDN53657.1"/>
    </source>
</evidence>
<dbReference type="KEGG" id="ngl:RG1141_CH13060"/>
<dbReference type="InterPro" id="IPR037914">
    <property type="entry name" value="SpoVT-AbrB_sf"/>
</dbReference>
<dbReference type="GO" id="GO:0097351">
    <property type="term" value="F:toxin sequestering activity"/>
    <property type="evidence" value="ECO:0007669"/>
    <property type="project" value="InterPro"/>
</dbReference>
<dbReference type="RefSeq" id="WP_038542199.1">
    <property type="nucleotide sequence ID" value="NZ_HG938355.1"/>
</dbReference>
<dbReference type="SUPFAM" id="SSF89447">
    <property type="entry name" value="AbrB/MazE/MraZ-like"/>
    <property type="match status" value="1"/>
</dbReference>
<protein>
    <submittedName>
        <fullName evidence="2">Regulator of stationary/sporulation gene expression</fullName>
    </submittedName>
</protein>
<dbReference type="GO" id="GO:0001558">
    <property type="term" value="P:regulation of cell growth"/>
    <property type="evidence" value="ECO:0007669"/>
    <property type="project" value="InterPro"/>
</dbReference>
<dbReference type="PATRIC" id="fig|1028801.3.peg.1331"/>
<dbReference type="Pfam" id="PF15937">
    <property type="entry name" value="PrlF_antitoxin"/>
    <property type="match status" value="1"/>
</dbReference>
<dbReference type="GO" id="GO:0003700">
    <property type="term" value="F:DNA-binding transcription factor activity"/>
    <property type="evidence" value="ECO:0007669"/>
    <property type="project" value="InterPro"/>
</dbReference>